<dbReference type="RefSeq" id="WP_159345822.1">
    <property type="nucleotide sequence ID" value="NZ_JBALOT010000051.1"/>
</dbReference>
<dbReference type="EMBL" id="VDEM01000046">
    <property type="protein sequence ID" value="KAF0822786.1"/>
    <property type="molecule type" value="Genomic_DNA"/>
</dbReference>
<dbReference type="GO" id="GO:1905502">
    <property type="term" value="F:acetyl-CoA binding"/>
    <property type="evidence" value="ECO:0007669"/>
    <property type="project" value="TreeGrafter"/>
</dbReference>
<dbReference type="Gene3D" id="3.40.630.30">
    <property type="match status" value="1"/>
</dbReference>
<dbReference type="Pfam" id="PF00583">
    <property type="entry name" value="Acetyltransf_1"/>
    <property type="match status" value="1"/>
</dbReference>
<dbReference type="CDD" id="cd04301">
    <property type="entry name" value="NAT_SF"/>
    <property type="match status" value="1"/>
</dbReference>
<dbReference type="PANTHER" id="PTHR13538">
    <property type="entry name" value="N-ACETYLTRANSFERASE 6"/>
    <property type="match status" value="1"/>
</dbReference>
<dbReference type="PANTHER" id="PTHR13538:SF4">
    <property type="entry name" value="N-ALPHA-ACETYLTRANSFERASE 80"/>
    <property type="match status" value="1"/>
</dbReference>
<dbReference type="PROSITE" id="PS51186">
    <property type="entry name" value="GNAT"/>
    <property type="match status" value="1"/>
</dbReference>
<evidence type="ECO:0000313" key="2">
    <source>
        <dbReference type="EMBL" id="KAF0822786.1"/>
    </source>
</evidence>
<dbReference type="SUPFAM" id="SSF55729">
    <property type="entry name" value="Acyl-CoA N-acyltransferases (Nat)"/>
    <property type="match status" value="1"/>
</dbReference>
<name>A0A800MUV6_CYTFI</name>
<protein>
    <submittedName>
        <fullName evidence="2">Putative acetyltransferase, (GNAT) family</fullName>
    </submittedName>
</protein>
<feature type="domain" description="N-acetyltransferase" evidence="1">
    <location>
        <begin position="1"/>
        <end position="152"/>
    </location>
</feature>
<dbReference type="InterPro" id="IPR016181">
    <property type="entry name" value="Acyl_CoA_acyltransferase"/>
</dbReference>
<sequence length="152" mass="17362">MKIIAVHENPHLLDSAVQYFWEKWGTGENFTFYQDCMIHSGKTEDGIPRFYAAIQDEQIIGTYALIRNDLNSRQDLHPWLACLYVDPDSRGKKLGARLLDHAIEEAAKLGFKKLYLQTDLEGYYEKYGWTHRGEVYGAGGGSIFFYEKGTGA</sequence>
<evidence type="ECO:0000313" key="3">
    <source>
        <dbReference type="Proteomes" id="UP000465778"/>
    </source>
</evidence>
<evidence type="ECO:0000259" key="1">
    <source>
        <dbReference type="PROSITE" id="PS51186"/>
    </source>
</evidence>
<dbReference type="Proteomes" id="UP000465778">
    <property type="component" value="Unassembled WGS sequence"/>
</dbReference>
<keyword evidence="2" id="KW-0808">Transferase</keyword>
<dbReference type="InterPro" id="IPR039840">
    <property type="entry name" value="NAA80"/>
</dbReference>
<dbReference type="OrthoDB" id="9789053at2"/>
<dbReference type="InterPro" id="IPR000182">
    <property type="entry name" value="GNAT_dom"/>
</dbReference>
<gene>
    <name evidence="2" type="ORF">KIS1582_3404</name>
</gene>
<dbReference type="GO" id="GO:0008080">
    <property type="term" value="F:N-acetyltransferase activity"/>
    <property type="evidence" value="ECO:0007669"/>
    <property type="project" value="InterPro"/>
</dbReference>
<organism evidence="2 3">
    <name type="scientific">Cytobacillus firmus</name>
    <name type="common">Bacillus firmus</name>
    <dbReference type="NCBI Taxonomy" id="1399"/>
    <lineage>
        <taxon>Bacteria</taxon>
        <taxon>Bacillati</taxon>
        <taxon>Bacillota</taxon>
        <taxon>Bacilli</taxon>
        <taxon>Bacillales</taxon>
        <taxon>Bacillaceae</taxon>
        <taxon>Cytobacillus</taxon>
    </lineage>
</organism>
<dbReference type="AlphaFoldDB" id="A0A800MUV6"/>
<dbReference type="GO" id="GO:0005737">
    <property type="term" value="C:cytoplasm"/>
    <property type="evidence" value="ECO:0007669"/>
    <property type="project" value="TreeGrafter"/>
</dbReference>
<comment type="caution">
    <text evidence="2">The sequence shown here is derived from an EMBL/GenBank/DDBJ whole genome shotgun (WGS) entry which is preliminary data.</text>
</comment>
<proteinExistence type="predicted"/>
<reference evidence="2 3" key="1">
    <citation type="journal article" date="2020" name="G3 (Bethesda)">
        <title>Whole Genome Sequencing and Comparative Genomics of Two Nematicidal Bacillus Strains Reveals a Wide Range of Possible Virulence Factors.</title>
        <authorList>
            <person name="Susic N."/>
            <person name="Janezic S."/>
            <person name="Rupnik M."/>
            <person name="Geric Stare B."/>
        </authorList>
    </citation>
    <scope>NUCLEOTIDE SEQUENCE [LARGE SCALE GENOMIC DNA]</scope>
    <source>
        <strain evidence="2 3">I-1582</strain>
    </source>
</reference>
<accession>A0A800MUV6</accession>